<feature type="non-terminal residue" evidence="1">
    <location>
        <position position="1"/>
    </location>
</feature>
<dbReference type="EMBL" id="GECU01037882">
    <property type="protein sequence ID" value="JAS69824.1"/>
    <property type="molecule type" value="Transcribed_RNA"/>
</dbReference>
<gene>
    <name evidence="1" type="ORF">g.58534</name>
</gene>
<evidence type="ECO:0000313" key="1">
    <source>
        <dbReference type="EMBL" id="JAS69824.1"/>
    </source>
</evidence>
<dbReference type="PANTHER" id="PTHR47027:SF25">
    <property type="entry name" value="REVERSE TRANSCRIPTASE DOMAIN-CONTAINING PROTEIN"/>
    <property type="match status" value="1"/>
</dbReference>
<reference evidence="1" key="1">
    <citation type="submission" date="2015-11" db="EMBL/GenBank/DDBJ databases">
        <title>De novo transcriptome assembly of four potential Pierce s Disease insect vectors from Arizona vineyards.</title>
        <authorList>
            <person name="Tassone E.E."/>
        </authorList>
    </citation>
    <scope>NUCLEOTIDE SEQUENCE</scope>
</reference>
<proteinExistence type="predicted"/>
<dbReference type="AlphaFoldDB" id="A0A1B6H5E3"/>
<dbReference type="PANTHER" id="PTHR47027">
    <property type="entry name" value="REVERSE TRANSCRIPTASE DOMAIN-CONTAINING PROTEIN"/>
    <property type="match status" value="1"/>
</dbReference>
<name>A0A1B6H5E3_9HEMI</name>
<accession>A0A1B6H5E3</accession>
<protein>
    <recommendedName>
        <fullName evidence="2">Reverse transcriptase domain-containing protein</fullName>
    </recommendedName>
</protein>
<organism evidence="1">
    <name type="scientific">Homalodisca liturata</name>
    <dbReference type="NCBI Taxonomy" id="320908"/>
    <lineage>
        <taxon>Eukaryota</taxon>
        <taxon>Metazoa</taxon>
        <taxon>Ecdysozoa</taxon>
        <taxon>Arthropoda</taxon>
        <taxon>Hexapoda</taxon>
        <taxon>Insecta</taxon>
        <taxon>Pterygota</taxon>
        <taxon>Neoptera</taxon>
        <taxon>Paraneoptera</taxon>
        <taxon>Hemiptera</taxon>
        <taxon>Auchenorrhyncha</taxon>
        <taxon>Membracoidea</taxon>
        <taxon>Cicadellidae</taxon>
        <taxon>Cicadellinae</taxon>
        <taxon>Proconiini</taxon>
        <taxon>Homalodisca</taxon>
    </lineage>
</organism>
<sequence length="116" mass="13313">DVVLRRALNRPRGIQWRLAERLEDLDFADDLCFLSHTFGDMQSKLNDLRLEAARDGLRINVKKTKEIRVNSQNQENLKIGDESVERVPNFCYLVSMISETGGADEDIASRIHKAKQ</sequence>
<evidence type="ECO:0008006" key="2">
    <source>
        <dbReference type="Google" id="ProtNLM"/>
    </source>
</evidence>
<feature type="non-terminal residue" evidence="1">
    <location>
        <position position="116"/>
    </location>
</feature>